<dbReference type="Pfam" id="PF04883">
    <property type="entry name" value="HK97-gp10_like"/>
    <property type="match status" value="1"/>
</dbReference>
<accession>A0A660A4X2</accession>
<organism evidence="1 2">
    <name type="scientific">Streptococcus pyogenes</name>
    <dbReference type="NCBI Taxonomy" id="1314"/>
    <lineage>
        <taxon>Bacteria</taxon>
        <taxon>Bacillati</taxon>
        <taxon>Bacillota</taxon>
        <taxon>Bacilli</taxon>
        <taxon>Lactobacillales</taxon>
        <taxon>Streptococcaceae</taxon>
        <taxon>Streptococcus</taxon>
    </lineage>
</organism>
<name>A0A660A4X2_STRPY</name>
<protein>
    <submittedName>
        <fullName evidence="1">HK97 gp10 family phage protein</fullName>
    </submittedName>
</protein>
<dbReference type="Proteomes" id="UP000316580">
    <property type="component" value="Unassembled WGS sequence"/>
</dbReference>
<comment type="caution">
    <text evidence="1">The sequence shown here is derived from an EMBL/GenBank/DDBJ whole genome shotgun (WGS) entry which is preliminary data.</text>
</comment>
<dbReference type="InterPro" id="IPR010064">
    <property type="entry name" value="HK97-gp10_tail"/>
</dbReference>
<dbReference type="AlphaFoldDB" id="A0A660A4X2"/>
<evidence type="ECO:0000313" key="1">
    <source>
        <dbReference type="EMBL" id="TNY46973.1"/>
    </source>
</evidence>
<dbReference type="EMBL" id="VCID01000509">
    <property type="protein sequence ID" value="TNY46973.1"/>
    <property type="molecule type" value="Genomic_DNA"/>
</dbReference>
<gene>
    <name evidence="1" type="ORF">FGO82_06110</name>
</gene>
<proteinExistence type="predicted"/>
<sequence length="121" mass="13398">MILLVADISLKVVGTAGLKKKLELIVKKDAVKKIVRDNGTQLQRKMINKAVFTKGYSTGATRRSITMQIGDGGLSVKVKPGTHYAGYLERGTRLMSKQPFVLPALKEQKVKFRKDLEALVK</sequence>
<dbReference type="RefSeq" id="WP_030126607.1">
    <property type="nucleotide sequence ID" value="NZ_AP023388.1"/>
</dbReference>
<reference evidence="1 2" key="1">
    <citation type="submission" date="2019-05" db="EMBL/GenBank/DDBJ databases">
        <title>Novel genomic isolates of S.pyogenes and S.dysgalactiae subsp. equisimilis associated to necrotising fasciitis (NSTI).</title>
        <authorList>
            <person name="Barrantes I."/>
        </authorList>
    </citation>
    <scope>NUCLEOTIDE SEQUENCE [LARGE SCALE GENOMIC DNA]</scope>
    <source>
        <strain evidence="1 2">SPY6028</strain>
    </source>
</reference>
<evidence type="ECO:0000313" key="2">
    <source>
        <dbReference type="Proteomes" id="UP000316580"/>
    </source>
</evidence>
<dbReference type="NCBIfam" id="TIGR01725">
    <property type="entry name" value="phge_HK97_gp10"/>
    <property type="match status" value="1"/>
</dbReference>